<accession>A0A1I8FKK6</accession>
<protein>
    <submittedName>
        <fullName evidence="4">Type II secretion system protein F</fullName>
    </submittedName>
</protein>
<keyword evidence="1" id="KW-0472">Membrane</keyword>
<organism evidence="3 4">
    <name type="scientific">Macrostomum lignano</name>
    <dbReference type="NCBI Taxonomy" id="282301"/>
    <lineage>
        <taxon>Eukaryota</taxon>
        <taxon>Metazoa</taxon>
        <taxon>Spiralia</taxon>
        <taxon>Lophotrochozoa</taxon>
        <taxon>Platyhelminthes</taxon>
        <taxon>Rhabditophora</taxon>
        <taxon>Macrostomorpha</taxon>
        <taxon>Macrostomida</taxon>
        <taxon>Macrostomidae</taxon>
        <taxon>Macrostomum</taxon>
    </lineage>
</organism>
<sequence>AIAGITALMLAWSSSLSHQHVRCTVRLRDNAESDWLLELGRGQDSATRHLRRLTGFCQLRSQLAWPRANSRLPDIVDQLIGLVGSPYRTVSTDASVALVRLCTELGPIISGIPAAGAWALNGSRRTNPNDWRHSSGYGCYQSPVLRARLASSVGFCAAAWLLYSSLIIVTRPRYVLYWLLCLTHIARIWVTINR</sequence>
<evidence type="ECO:0000256" key="1">
    <source>
        <dbReference type="SAM" id="Phobius"/>
    </source>
</evidence>
<evidence type="ECO:0000256" key="2">
    <source>
        <dbReference type="SAM" id="SignalP"/>
    </source>
</evidence>
<feature type="transmembrane region" description="Helical" evidence="1">
    <location>
        <begin position="175"/>
        <end position="192"/>
    </location>
</feature>
<dbReference type="AlphaFoldDB" id="A0A1I8FKK6"/>
<dbReference type="WBParaSite" id="maker-unitig_38824-snap-gene-0.2-mRNA-1">
    <property type="protein sequence ID" value="maker-unitig_38824-snap-gene-0.2-mRNA-1"/>
    <property type="gene ID" value="maker-unitig_38824-snap-gene-0.2"/>
</dbReference>
<feature type="transmembrane region" description="Helical" evidence="1">
    <location>
        <begin position="149"/>
        <end position="168"/>
    </location>
</feature>
<reference evidence="4" key="1">
    <citation type="submission" date="2016-11" db="UniProtKB">
        <authorList>
            <consortium name="WormBaseParasite"/>
        </authorList>
    </citation>
    <scope>IDENTIFICATION</scope>
</reference>
<keyword evidence="1" id="KW-0812">Transmembrane</keyword>
<keyword evidence="2" id="KW-0732">Signal</keyword>
<dbReference type="Proteomes" id="UP000095280">
    <property type="component" value="Unplaced"/>
</dbReference>
<keyword evidence="1" id="KW-1133">Transmembrane helix</keyword>
<proteinExistence type="predicted"/>
<evidence type="ECO:0000313" key="4">
    <source>
        <dbReference type="WBParaSite" id="maker-unitig_38824-snap-gene-0.2-mRNA-1"/>
    </source>
</evidence>
<keyword evidence="3" id="KW-1185">Reference proteome</keyword>
<feature type="chain" id="PRO_5009318688" evidence="2">
    <location>
        <begin position="18"/>
        <end position="194"/>
    </location>
</feature>
<evidence type="ECO:0000313" key="3">
    <source>
        <dbReference type="Proteomes" id="UP000095280"/>
    </source>
</evidence>
<feature type="signal peptide" evidence="2">
    <location>
        <begin position="1"/>
        <end position="17"/>
    </location>
</feature>
<name>A0A1I8FKK6_9PLAT</name>